<sequence length="160" mass="18664">MTSLNRRPAQKNIVHIRPGPVAEARFAKEPIDCFNLFISDVVKEEIFTHTNAEINRKKIDYANITDGSQNNLNYDELNALFGILILSAALKDNHLSTKVMFDVTFSSGRYRATFTERRFSFLLDCLRFDEKDTRQERKKTDKLAAIRQIWEILIENCKKY</sequence>
<dbReference type="AlphaFoldDB" id="A0A087SVV3"/>
<organism evidence="2 3">
    <name type="scientific">Stegodyphus mimosarum</name>
    <name type="common">African social velvet spider</name>
    <dbReference type="NCBI Taxonomy" id="407821"/>
    <lineage>
        <taxon>Eukaryota</taxon>
        <taxon>Metazoa</taxon>
        <taxon>Ecdysozoa</taxon>
        <taxon>Arthropoda</taxon>
        <taxon>Chelicerata</taxon>
        <taxon>Arachnida</taxon>
        <taxon>Araneae</taxon>
        <taxon>Araneomorphae</taxon>
        <taxon>Entelegynae</taxon>
        <taxon>Eresoidea</taxon>
        <taxon>Eresidae</taxon>
        <taxon>Stegodyphus</taxon>
    </lineage>
</organism>
<reference evidence="2 3" key="1">
    <citation type="submission" date="2013-11" db="EMBL/GenBank/DDBJ databases">
        <title>Genome sequencing of Stegodyphus mimosarum.</title>
        <authorList>
            <person name="Bechsgaard J."/>
        </authorList>
    </citation>
    <scope>NUCLEOTIDE SEQUENCE [LARGE SCALE GENOMIC DNA]</scope>
</reference>
<dbReference type="OrthoDB" id="6515644at2759"/>
<name>A0A087SVV3_STEMI</name>
<dbReference type="PANTHER" id="PTHR46599">
    <property type="entry name" value="PIGGYBAC TRANSPOSABLE ELEMENT-DERIVED PROTEIN 4"/>
    <property type="match status" value="1"/>
</dbReference>
<evidence type="ECO:0000259" key="1">
    <source>
        <dbReference type="Pfam" id="PF13843"/>
    </source>
</evidence>
<evidence type="ECO:0000313" key="2">
    <source>
        <dbReference type="EMBL" id="KFM56992.1"/>
    </source>
</evidence>
<evidence type="ECO:0000313" key="3">
    <source>
        <dbReference type="Proteomes" id="UP000054359"/>
    </source>
</evidence>
<dbReference type="Pfam" id="PF13843">
    <property type="entry name" value="DDE_Tnp_1_7"/>
    <property type="match status" value="1"/>
</dbReference>
<accession>A0A087SVV3</accession>
<dbReference type="Proteomes" id="UP000054359">
    <property type="component" value="Unassembled WGS sequence"/>
</dbReference>
<proteinExistence type="predicted"/>
<dbReference type="STRING" id="407821.A0A087SVV3"/>
<feature type="non-terminal residue" evidence="2">
    <location>
        <position position="160"/>
    </location>
</feature>
<protein>
    <recommendedName>
        <fullName evidence="1">PiggyBac transposable element-derived protein domain-containing protein</fullName>
    </recommendedName>
</protein>
<feature type="domain" description="PiggyBac transposable element-derived protein" evidence="1">
    <location>
        <begin position="30"/>
        <end position="160"/>
    </location>
</feature>
<dbReference type="InterPro" id="IPR029526">
    <property type="entry name" value="PGBD"/>
</dbReference>
<gene>
    <name evidence="2" type="ORF">X975_25586</name>
</gene>
<keyword evidence="3" id="KW-1185">Reference proteome</keyword>
<dbReference type="EMBL" id="KK112187">
    <property type="protein sequence ID" value="KFM56992.1"/>
    <property type="molecule type" value="Genomic_DNA"/>
</dbReference>
<dbReference type="PANTHER" id="PTHR46599:SF3">
    <property type="entry name" value="PIGGYBAC TRANSPOSABLE ELEMENT-DERIVED PROTEIN 4"/>
    <property type="match status" value="1"/>
</dbReference>